<dbReference type="GO" id="GO:0016020">
    <property type="term" value="C:membrane"/>
    <property type="evidence" value="ECO:0007669"/>
    <property type="project" value="InterPro"/>
</dbReference>
<evidence type="ECO:0000313" key="3">
    <source>
        <dbReference type="EMBL" id="RCS58365.1"/>
    </source>
</evidence>
<keyword evidence="3" id="KW-0808">Transferase</keyword>
<evidence type="ECO:0000313" key="4">
    <source>
        <dbReference type="Proteomes" id="UP000252357"/>
    </source>
</evidence>
<dbReference type="SUPFAM" id="SSF55874">
    <property type="entry name" value="ATPase domain of HSP90 chaperone/DNA topoisomerase II/histidine kinase"/>
    <property type="match status" value="1"/>
</dbReference>
<keyword evidence="1" id="KW-0812">Transmembrane</keyword>
<dbReference type="PANTHER" id="PTHR34220:SF7">
    <property type="entry name" value="SENSOR HISTIDINE KINASE YPDA"/>
    <property type="match status" value="1"/>
</dbReference>
<feature type="domain" description="Signal transduction histidine kinase internal region" evidence="2">
    <location>
        <begin position="162"/>
        <end position="240"/>
    </location>
</feature>
<comment type="caution">
    <text evidence="3">The sequence shown here is derived from an EMBL/GenBank/DDBJ whole genome shotgun (WGS) entry which is preliminary data.</text>
</comment>
<accession>A0A368L4B8</accession>
<sequence length="371" mass="41770">MQLNQIIKQPLRLLRFPVTPQQHDVYAPDWCSLGVVIRVLLCVNGLAFLACLWPWFGFDSSVAQYTQLAVWLQPVTFLSLVCLCLVRRLVPANVWLQRWAAFAVPASLAIGCGFLIESLLWLNEAPALLHAWRGLSAALMGLALQHYFELRARAFSPAIAEARLQALQARIRPHFLFNSLNAVLGIIRTDPRRAEATLEDLADLFRELMRERHDLLPLATEISLCQRYLAVEQLRLGTRLQVQWRLPDSTALSPDIMIPSLLLQPLLENAVHHGIEPAIDGGMILIQIHHHERRLSIEITNPYHADHTSKGNHLALDNIRARLALLYDVEAVLNTTIVESPAGGDPSGRQFQVRLTFPVRHIPRKPAQHGA</sequence>
<feature type="transmembrane region" description="Helical" evidence="1">
    <location>
        <begin position="35"/>
        <end position="56"/>
    </location>
</feature>
<dbReference type="OrthoDB" id="2514702at2"/>
<keyword evidence="1" id="KW-0472">Membrane</keyword>
<dbReference type="Pfam" id="PF06580">
    <property type="entry name" value="His_kinase"/>
    <property type="match status" value="1"/>
</dbReference>
<keyword evidence="3" id="KW-0418">Kinase</keyword>
<dbReference type="GO" id="GO:0000155">
    <property type="term" value="F:phosphorelay sensor kinase activity"/>
    <property type="evidence" value="ECO:0007669"/>
    <property type="project" value="InterPro"/>
</dbReference>
<proteinExistence type="predicted"/>
<feature type="transmembrane region" description="Helical" evidence="1">
    <location>
        <begin position="99"/>
        <end position="121"/>
    </location>
</feature>
<dbReference type="Proteomes" id="UP000252357">
    <property type="component" value="Unassembled WGS sequence"/>
</dbReference>
<dbReference type="Gene3D" id="3.30.565.10">
    <property type="entry name" value="Histidine kinase-like ATPase, C-terminal domain"/>
    <property type="match status" value="1"/>
</dbReference>
<dbReference type="PANTHER" id="PTHR34220">
    <property type="entry name" value="SENSOR HISTIDINE KINASE YPDA"/>
    <property type="match status" value="1"/>
</dbReference>
<evidence type="ECO:0000256" key="1">
    <source>
        <dbReference type="SAM" id="Phobius"/>
    </source>
</evidence>
<organism evidence="3 4">
    <name type="scientific">Parvibium lacunae</name>
    <dbReference type="NCBI Taxonomy" id="1888893"/>
    <lineage>
        <taxon>Bacteria</taxon>
        <taxon>Pseudomonadati</taxon>
        <taxon>Pseudomonadota</taxon>
        <taxon>Betaproteobacteria</taxon>
        <taxon>Burkholderiales</taxon>
        <taxon>Alcaligenaceae</taxon>
        <taxon>Parvibium</taxon>
    </lineage>
</organism>
<keyword evidence="1" id="KW-1133">Transmembrane helix</keyword>
<evidence type="ECO:0000259" key="2">
    <source>
        <dbReference type="Pfam" id="PF06580"/>
    </source>
</evidence>
<dbReference type="InterPro" id="IPR050640">
    <property type="entry name" value="Bact_2-comp_sensor_kinase"/>
</dbReference>
<feature type="transmembrane region" description="Helical" evidence="1">
    <location>
        <begin position="68"/>
        <end position="87"/>
    </location>
</feature>
<gene>
    <name evidence="3" type="ORF">DU000_05975</name>
</gene>
<name>A0A368L4B8_9BURK</name>
<dbReference type="InterPro" id="IPR036890">
    <property type="entry name" value="HATPase_C_sf"/>
</dbReference>
<keyword evidence="4" id="KW-1185">Reference proteome</keyword>
<protein>
    <submittedName>
        <fullName evidence="3">Histidine kinase</fullName>
    </submittedName>
</protein>
<dbReference type="EMBL" id="QPGB01000002">
    <property type="protein sequence ID" value="RCS58365.1"/>
    <property type="molecule type" value="Genomic_DNA"/>
</dbReference>
<dbReference type="InterPro" id="IPR010559">
    <property type="entry name" value="Sig_transdc_His_kin_internal"/>
</dbReference>
<dbReference type="AlphaFoldDB" id="A0A368L4B8"/>
<dbReference type="RefSeq" id="WP_114402448.1">
    <property type="nucleotide sequence ID" value="NZ_QPGB01000002.1"/>
</dbReference>
<reference evidence="3 4" key="1">
    <citation type="journal article" date="2018" name="Int. J. Syst. Evol. Microbiol.">
        <title>Parvibium lacunae gen. nov., sp. nov., a new member of the family Alcaligenaceae isolated from a freshwater pond.</title>
        <authorList>
            <person name="Chen W.M."/>
            <person name="Xie P.B."/>
            <person name="Hsu M.Y."/>
            <person name="Sheu S.Y."/>
        </authorList>
    </citation>
    <scope>NUCLEOTIDE SEQUENCE [LARGE SCALE GENOMIC DNA]</scope>
    <source>
        <strain evidence="3 4">KMB9</strain>
    </source>
</reference>